<sequence>MLETNPGETVVKLNFQEGRSIEFKAMVNDNAVKTVAAFANSDGGRIYIGVADDGEVLGIDELDKELLRLTEKMRTSIRPDVLMMVSVDVEQFDGKSVIVVTVQKGPKRPYYLTAKGLRPEGVYVRSGAASVPTSDTAILQMIHESEGDSFEARESLCQQLTFDYVAKKFADRGMALDEGAMRTMGLIGEAGFTNLALLLSDQCPSFLKAAAFDDDERNAFLEREEYTGSLLAQLDSAYEFLESHNKFKTRYDGLERVDFDDYPSTALREALVNAVAHREYALSGPTLVSVMPSRIEIVTLGGLVPGITFADLTANISVPRNKLLASVLYRLGIIEAWGTGIGRMRSAYEGWPAAVELSVTPNTFTVALANRNARRLGNVPVGELTRDEIAVARAIAEGETTRSALQEAAGFSQTKTINVLNDLIDKGIVVREGGTRNVRYLLK</sequence>
<dbReference type="InterPro" id="IPR036388">
    <property type="entry name" value="WH-like_DNA-bd_sf"/>
</dbReference>
<accession>A0A6N8JM64</accession>
<dbReference type="InterPro" id="IPR007421">
    <property type="entry name" value="Schlafen_AlbA_2_dom"/>
</dbReference>
<dbReference type="Pfam" id="PF13749">
    <property type="entry name" value="HATPase_c_4"/>
    <property type="match status" value="1"/>
</dbReference>
<protein>
    <submittedName>
        <fullName evidence="2">AAA family ATPase</fullName>
    </submittedName>
</protein>
<proteinExistence type="predicted"/>
<name>A0A6N8JM64_9ACTN</name>
<dbReference type="Gene3D" id="1.10.10.10">
    <property type="entry name" value="Winged helix-like DNA-binding domain superfamily/Winged helix DNA-binding domain"/>
    <property type="match status" value="1"/>
</dbReference>
<dbReference type="AlphaFoldDB" id="A0A6N8JM64"/>
<dbReference type="PANTHER" id="PTHR30595:SF6">
    <property type="entry name" value="SCHLAFEN ALBA-2 DOMAIN-CONTAINING PROTEIN"/>
    <property type="match status" value="1"/>
</dbReference>
<evidence type="ECO:0000259" key="1">
    <source>
        <dbReference type="Pfam" id="PF04326"/>
    </source>
</evidence>
<organism evidence="2 3">
    <name type="scientific">Adlercreutzia mucosicola</name>
    <dbReference type="NCBI Taxonomy" id="580026"/>
    <lineage>
        <taxon>Bacteria</taxon>
        <taxon>Bacillati</taxon>
        <taxon>Actinomycetota</taxon>
        <taxon>Coriobacteriia</taxon>
        <taxon>Eggerthellales</taxon>
        <taxon>Eggerthellaceae</taxon>
        <taxon>Adlercreutzia</taxon>
    </lineage>
</organism>
<dbReference type="EMBL" id="WSRR01000010">
    <property type="protein sequence ID" value="MVX60958.1"/>
    <property type="molecule type" value="Genomic_DNA"/>
</dbReference>
<reference evidence="2 3" key="1">
    <citation type="submission" date="2019-12" db="EMBL/GenBank/DDBJ databases">
        <title>Microbes associate with the intestines of laboratory mice.</title>
        <authorList>
            <person name="Navarre W."/>
            <person name="Wong E."/>
        </authorList>
    </citation>
    <scope>NUCLEOTIDE SEQUENCE [LARGE SCALE GENOMIC DNA]</scope>
    <source>
        <strain evidence="2 3">NM66_B29</strain>
    </source>
</reference>
<dbReference type="Proteomes" id="UP000463388">
    <property type="component" value="Unassembled WGS sequence"/>
</dbReference>
<evidence type="ECO:0000313" key="2">
    <source>
        <dbReference type="EMBL" id="MVX60958.1"/>
    </source>
</evidence>
<dbReference type="Gene3D" id="3.30.950.30">
    <property type="entry name" value="Schlafen, AAA domain"/>
    <property type="match status" value="1"/>
</dbReference>
<dbReference type="SUPFAM" id="SSF46785">
    <property type="entry name" value="Winged helix' DNA-binding domain"/>
    <property type="match status" value="1"/>
</dbReference>
<feature type="domain" description="Schlafen AlbA-2" evidence="1">
    <location>
        <begin position="17"/>
        <end position="132"/>
    </location>
</feature>
<keyword evidence="3" id="KW-1185">Reference proteome</keyword>
<comment type="caution">
    <text evidence="2">The sequence shown here is derived from an EMBL/GenBank/DDBJ whole genome shotgun (WGS) entry which is preliminary data.</text>
</comment>
<dbReference type="RefSeq" id="WP_160345806.1">
    <property type="nucleotide sequence ID" value="NZ_WSRR01000010.1"/>
</dbReference>
<dbReference type="InterPro" id="IPR036390">
    <property type="entry name" value="WH_DNA-bd_sf"/>
</dbReference>
<dbReference type="InterPro" id="IPR038475">
    <property type="entry name" value="RecG_C_sf"/>
</dbReference>
<dbReference type="PANTHER" id="PTHR30595">
    <property type="entry name" value="GLPR-RELATED TRANSCRIPTIONAL REPRESSOR"/>
    <property type="match status" value="1"/>
</dbReference>
<gene>
    <name evidence="2" type="ORF">GKZ27_05740</name>
</gene>
<dbReference type="Pfam" id="PF04326">
    <property type="entry name" value="SLFN_AlbA_2"/>
    <property type="match status" value="1"/>
</dbReference>
<dbReference type="InterPro" id="IPR038461">
    <property type="entry name" value="Schlafen_AlbA_2_dom_sf"/>
</dbReference>
<evidence type="ECO:0000313" key="3">
    <source>
        <dbReference type="Proteomes" id="UP000463388"/>
    </source>
</evidence>
<dbReference type="OrthoDB" id="3175437at2"/>
<dbReference type="Gene3D" id="3.30.565.60">
    <property type="match status" value="1"/>
</dbReference>